<name>A0A853KC09_9BACL</name>
<dbReference type="InterPro" id="IPR035906">
    <property type="entry name" value="MetI-like_sf"/>
</dbReference>
<dbReference type="GO" id="GO:0005886">
    <property type="term" value="C:plasma membrane"/>
    <property type="evidence" value="ECO:0007669"/>
    <property type="project" value="UniProtKB-SubCell"/>
</dbReference>
<protein>
    <submittedName>
        <fullName evidence="9">Peptide ABC transporter permease</fullName>
    </submittedName>
</protein>
<feature type="transmembrane region" description="Helical" evidence="7">
    <location>
        <begin position="32"/>
        <end position="53"/>
    </location>
</feature>
<feature type="transmembrane region" description="Helical" evidence="7">
    <location>
        <begin position="260"/>
        <end position="284"/>
    </location>
</feature>
<accession>A0A853KC09</accession>
<sequence>MSIQNDSKSNRLRTFPGVQAIRNFLKDTRAKTGIIIFTFFSLIAILAPVLTPYNPNDNNFVPLTPPSLQHWLGTTGNGQDVFSQFVWGARTSLSIGLLAGLISTVLSVLIGMYPGYRGGWMDRIFDTITNVFLVIPSLPLIIVISSYVHSAGPWVIVFVIGLTGWAGGARVLRAQTLTYRNRDFISAAKLGGSSELRILVWEIVPNMLSLIISNFMFGTLGAILAEAGLEFLGLGNVSVVSWGTMLYWSDSGGALLMGAWWWLLPEGLAIALFGMSLALMNFGIDQLTNPRLRSDSLNKKKARIKRRESNANI</sequence>
<gene>
    <name evidence="9" type="ORF">AYW79_08115</name>
</gene>
<evidence type="ECO:0000256" key="7">
    <source>
        <dbReference type="RuleBase" id="RU363032"/>
    </source>
</evidence>
<dbReference type="Pfam" id="PF12911">
    <property type="entry name" value="OppC_N"/>
    <property type="match status" value="1"/>
</dbReference>
<dbReference type="EMBL" id="LSUQ01000020">
    <property type="protein sequence ID" value="OAG93894.1"/>
    <property type="molecule type" value="Genomic_DNA"/>
</dbReference>
<proteinExistence type="inferred from homology"/>
<dbReference type="InterPro" id="IPR050366">
    <property type="entry name" value="BP-dependent_transpt_permease"/>
</dbReference>
<evidence type="ECO:0000256" key="6">
    <source>
        <dbReference type="ARBA" id="ARBA00023136"/>
    </source>
</evidence>
<feature type="transmembrane region" description="Helical" evidence="7">
    <location>
        <begin position="154"/>
        <end position="172"/>
    </location>
</feature>
<keyword evidence="6 7" id="KW-0472">Membrane</keyword>
<dbReference type="Proteomes" id="UP000077421">
    <property type="component" value="Unassembled WGS sequence"/>
</dbReference>
<evidence type="ECO:0000313" key="10">
    <source>
        <dbReference type="Proteomes" id="UP000077421"/>
    </source>
</evidence>
<dbReference type="AlphaFoldDB" id="A0A853KC09"/>
<organism evidence="9 10">
    <name type="scientific">Ferroacidibacillus organovorans</name>
    <dbReference type="NCBI Taxonomy" id="1765683"/>
    <lineage>
        <taxon>Bacteria</taxon>
        <taxon>Bacillati</taxon>
        <taxon>Bacillota</taxon>
        <taxon>Bacilli</taxon>
        <taxon>Bacillales</taxon>
        <taxon>Alicyclobacillaceae</taxon>
        <taxon>Ferroacidibacillus</taxon>
    </lineage>
</organism>
<dbReference type="GO" id="GO:0055085">
    <property type="term" value="P:transmembrane transport"/>
    <property type="evidence" value="ECO:0007669"/>
    <property type="project" value="InterPro"/>
</dbReference>
<evidence type="ECO:0000256" key="2">
    <source>
        <dbReference type="ARBA" id="ARBA00022448"/>
    </source>
</evidence>
<dbReference type="PANTHER" id="PTHR43386">
    <property type="entry name" value="OLIGOPEPTIDE TRANSPORT SYSTEM PERMEASE PROTEIN APPC"/>
    <property type="match status" value="1"/>
</dbReference>
<feature type="domain" description="ABC transmembrane type-1" evidence="8">
    <location>
        <begin position="89"/>
        <end position="281"/>
    </location>
</feature>
<comment type="similarity">
    <text evidence="7">Belongs to the binding-protein-dependent transport system permease family.</text>
</comment>
<dbReference type="CDD" id="cd06261">
    <property type="entry name" value="TM_PBP2"/>
    <property type="match status" value="1"/>
</dbReference>
<evidence type="ECO:0000313" key="9">
    <source>
        <dbReference type="EMBL" id="OAG93894.1"/>
    </source>
</evidence>
<dbReference type="Gene3D" id="1.10.3720.10">
    <property type="entry name" value="MetI-like"/>
    <property type="match status" value="1"/>
</dbReference>
<dbReference type="InterPro" id="IPR025966">
    <property type="entry name" value="OppC_N"/>
</dbReference>
<keyword evidence="5 7" id="KW-1133">Transmembrane helix</keyword>
<feature type="transmembrane region" description="Helical" evidence="7">
    <location>
        <begin position="203"/>
        <end position="225"/>
    </location>
</feature>
<comment type="subcellular location">
    <subcellularLocation>
        <location evidence="1 7">Cell membrane</location>
        <topology evidence="1 7">Multi-pass membrane protein</topology>
    </subcellularLocation>
</comment>
<evidence type="ECO:0000256" key="1">
    <source>
        <dbReference type="ARBA" id="ARBA00004651"/>
    </source>
</evidence>
<feature type="transmembrane region" description="Helical" evidence="7">
    <location>
        <begin position="93"/>
        <end position="116"/>
    </location>
</feature>
<reference evidence="9 10" key="1">
    <citation type="submission" date="2016-02" db="EMBL/GenBank/DDBJ databases">
        <title>Draft genome sequence of Acidibacillus ferrooxidans SLC66.</title>
        <authorList>
            <person name="Oliveira G."/>
            <person name="Nancucheo I."/>
            <person name="Dall'Agnol H."/>
            <person name="Johnson B."/>
            <person name="Oliveira R."/>
            <person name="Nunes G.L."/>
            <person name="Tzotzos G."/>
            <person name="Orellana S.C."/>
            <person name="Salim A.C."/>
            <person name="Araujo F.M."/>
        </authorList>
    </citation>
    <scope>NUCLEOTIDE SEQUENCE [LARGE SCALE GENOMIC DNA]</scope>
    <source>
        <strain evidence="9 10">SLC66</strain>
    </source>
</reference>
<dbReference type="RefSeq" id="WP_067564331.1">
    <property type="nucleotide sequence ID" value="NZ_LSUQ01000020.1"/>
</dbReference>
<evidence type="ECO:0000259" key="8">
    <source>
        <dbReference type="PROSITE" id="PS50928"/>
    </source>
</evidence>
<comment type="caution">
    <text evidence="9">The sequence shown here is derived from an EMBL/GenBank/DDBJ whole genome shotgun (WGS) entry which is preliminary data.</text>
</comment>
<keyword evidence="4 7" id="KW-0812">Transmembrane</keyword>
<dbReference type="InterPro" id="IPR000515">
    <property type="entry name" value="MetI-like"/>
</dbReference>
<evidence type="ECO:0000256" key="5">
    <source>
        <dbReference type="ARBA" id="ARBA00022989"/>
    </source>
</evidence>
<dbReference type="PANTHER" id="PTHR43386:SF1">
    <property type="entry name" value="D,D-DIPEPTIDE TRANSPORT SYSTEM PERMEASE PROTEIN DDPC-RELATED"/>
    <property type="match status" value="1"/>
</dbReference>
<evidence type="ECO:0000256" key="3">
    <source>
        <dbReference type="ARBA" id="ARBA00022475"/>
    </source>
</evidence>
<dbReference type="PROSITE" id="PS50928">
    <property type="entry name" value="ABC_TM1"/>
    <property type="match status" value="1"/>
</dbReference>
<dbReference type="SUPFAM" id="SSF161098">
    <property type="entry name" value="MetI-like"/>
    <property type="match status" value="1"/>
</dbReference>
<keyword evidence="2 7" id="KW-0813">Transport</keyword>
<evidence type="ECO:0000256" key="4">
    <source>
        <dbReference type="ARBA" id="ARBA00022692"/>
    </source>
</evidence>
<dbReference type="Pfam" id="PF00528">
    <property type="entry name" value="BPD_transp_1"/>
    <property type="match status" value="1"/>
</dbReference>
<feature type="transmembrane region" description="Helical" evidence="7">
    <location>
        <begin position="128"/>
        <end position="148"/>
    </location>
</feature>
<keyword evidence="3" id="KW-1003">Cell membrane</keyword>